<evidence type="ECO:0000313" key="1">
    <source>
        <dbReference type="EMBL" id="KKK90663.1"/>
    </source>
</evidence>
<reference evidence="1" key="1">
    <citation type="journal article" date="2015" name="Nature">
        <title>Complex archaea that bridge the gap between prokaryotes and eukaryotes.</title>
        <authorList>
            <person name="Spang A."/>
            <person name="Saw J.H."/>
            <person name="Jorgensen S.L."/>
            <person name="Zaremba-Niedzwiedzka K."/>
            <person name="Martijn J."/>
            <person name="Lind A.E."/>
            <person name="van Eijk R."/>
            <person name="Schleper C."/>
            <person name="Guy L."/>
            <person name="Ettema T.J."/>
        </authorList>
    </citation>
    <scope>NUCLEOTIDE SEQUENCE</scope>
</reference>
<comment type="caution">
    <text evidence="1">The sequence shown here is derived from an EMBL/GenBank/DDBJ whole genome shotgun (WGS) entry which is preliminary data.</text>
</comment>
<proteinExistence type="predicted"/>
<dbReference type="EMBL" id="LAZR01048995">
    <property type="protein sequence ID" value="KKK90663.1"/>
    <property type="molecule type" value="Genomic_DNA"/>
</dbReference>
<gene>
    <name evidence="1" type="ORF">LCGC14_2720740</name>
</gene>
<feature type="non-terminal residue" evidence="1">
    <location>
        <position position="1"/>
    </location>
</feature>
<sequence length="60" mass="6681">YEKGNAFQVKMTGVKAEPFGDATPAANLDMLIIPEDAAREFLVGKVYLVHFELDIDQESH</sequence>
<dbReference type="AlphaFoldDB" id="A0A0F8ZA88"/>
<accession>A0A0F8ZA88</accession>
<protein>
    <submittedName>
        <fullName evidence="1">Uncharacterized protein</fullName>
    </submittedName>
</protein>
<organism evidence="1">
    <name type="scientific">marine sediment metagenome</name>
    <dbReference type="NCBI Taxonomy" id="412755"/>
    <lineage>
        <taxon>unclassified sequences</taxon>
        <taxon>metagenomes</taxon>
        <taxon>ecological metagenomes</taxon>
    </lineage>
</organism>
<name>A0A0F8ZA88_9ZZZZ</name>